<dbReference type="InterPro" id="IPR002104">
    <property type="entry name" value="Integrase_catalytic"/>
</dbReference>
<proteinExistence type="predicted"/>
<accession>A0ABW0NXH2</accession>
<name>A0ABW0NXH2_9HYPH</name>
<dbReference type="PROSITE" id="PS51898">
    <property type="entry name" value="TYR_RECOMBINASE"/>
    <property type="match status" value="1"/>
</dbReference>
<comment type="caution">
    <text evidence="3">The sequence shown here is derived from an EMBL/GenBank/DDBJ whole genome shotgun (WGS) entry which is preliminary data.</text>
</comment>
<dbReference type="Pfam" id="PF00589">
    <property type="entry name" value="Phage_integrase"/>
    <property type="match status" value="1"/>
</dbReference>
<keyword evidence="4" id="KW-1185">Reference proteome</keyword>
<dbReference type="RefSeq" id="WP_377816294.1">
    <property type="nucleotide sequence ID" value="NZ_JBHSLU010000012.1"/>
</dbReference>
<dbReference type="SUPFAM" id="SSF56349">
    <property type="entry name" value="DNA breaking-rejoining enzymes"/>
    <property type="match status" value="1"/>
</dbReference>
<dbReference type="InterPro" id="IPR013762">
    <property type="entry name" value="Integrase-like_cat_sf"/>
</dbReference>
<evidence type="ECO:0000259" key="2">
    <source>
        <dbReference type="PROSITE" id="PS51898"/>
    </source>
</evidence>
<evidence type="ECO:0000313" key="3">
    <source>
        <dbReference type="EMBL" id="MFC5505171.1"/>
    </source>
</evidence>
<reference evidence="4" key="1">
    <citation type="journal article" date="2019" name="Int. J. Syst. Evol. Microbiol.">
        <title>The Global Catalogue of Microorganisms (GCM) 10K type strain sequencing project: providing services to taxonomists for standard genome sequencing and annotation.</title>
        <authorList>
            <consortium name="The Broad Institute Genomics Platform"/>
            <consortium name="The Broad Institute Genome Sequencing Center for Infectious Disease"/>
            <person name="Wu L."/>
            <person name="Ma J."/>
        </authorList>
    </citation>
    <scope>NUCLEOTIDE SEQUENCE [LARGE SCALE GENOMIC DNA]</scope>
    <source>
        <strain evidence="4">CCUG 43117</strain>
    </source>
</reference>
<sequence length="281" mass="31417">MTSRTFADAAASYMALGGEGKYLPRILARIGDKPVTEVTAGEIRFLALEIFPTAKNSTRNRHAITPCRAVMNHAHELGWCNWLRIRSLRNAPPRRYAPPDQDWLATFVEFCDRNRLLKLAALVLFMNHTGARVSEAIGLRGEHVDLEARSAILVRTKTDRHSERALSAELVRRIRMIGLIPGERVFGQRCRHNVNDRLRCVSRRAGLEYKSSHAVGRAAFATNALNMGLGIRTAMDAGGWRTARIFLEVYVHTAAAGKAVANRIDQTFPPPRRDWLLADAA</sequence>
<feature type="domain" description="Tyr recombinase" evidence="2">
    <location>
        <begin position="94"/>
        <end position="265"/>
    </location>
</feature>
<gene>
    <name evidence="3" type="ORF">ACFPN9_07865</name>
</gene>
<protein>
    <submittedName>
        <fullName evidence="3">Tyrosine-type recombinase/integrase</fullName>
    </submittedName>
</protein>
<dbReference type="EMBL" id="JBHSLU010000012">
    <property type="protein sequence ID" value="MFC5505171.1"/>
    <property type="molecule type" value="Genomic_DNA"/>
</dbReference>
<keyword evidence="1" id="KW-0233">DNA recombination</keyword>
<dbReference type="Gene3D" id="1.10.443.10">
    <property type="entry name" value="Intergrase catalytic core"/>
    <property type="match status" value="1"/>
</dbReference>
<evidence type="ECO:0000313" key="4">
    <source>
        <dbReference type="Proteomes" id="UP001596060"/>
    </source>
</evidence>
<dbReference type="InterPro" id="IPR011010">
    <property type="entry name" value="DNA_brk_join_enz"/>
</dbReference>
<organism evidence="3 4">
    <name type="scientific">Bosea massiliensis</name>
    <dbReference type="NCBI Taxonomy" id="151419"/>
    <lineage>
        <taxon>Bacteria</taxon>
        <taxon>Pseudomonadati</taxon>
        <taxon>Pseudomonadota</taxon>
        <taxon>Alphaproteobacteria</taxon>
        <taxon>Hyphomicrobiales</taxon>
        <taxon>Boseaceae</taxon>
        <taxon>Bosea</taxon>
    </lineage>
</organism>
<dbReference type="Proteomes" id="UP001596060">
    <property type="component" value="Unassembled WGS sequence"/>
</dbReference>
<evidence type="ECO:0000256" key="1">
    <source>
        <dbReference type="ARBA" id="ARBA00023172"/>
    </source>
</evidence>